<name>A0AAD3MCZ3_LATJO</name>
<organism evidence="2 3">
    <name type="scientific">Lates japonicus</name>
    <name type="common">Japanese lates</name>
    <dbReference type="NCBI Taxonomy" id="270547"/>
    <lineage>
        <taxon>Eukaryota</taxon>
        <taxon>Metazoa</taxon>
        <taxon>Chordata</taxon>
        <taxon>Craniata</taxon>
        <taxon>Vertebrata</taxon>
        <taxon>Euteleostomi</taxon>
        <taxon>Actinopterygii</taxon>
        <taxon>Neopterygii</taxon>
        <taxon>Teleostei</taxon>
        <taxon>Neoteleostei</taxon>
        <taxon>Acanthomorphata</taxon>
        <taxon>Carangaria</taxon>
        <taxon>Carangaria incertae sedis</taxon>
        <taxon>Centropomidae</taxon>
        <taxon>Lates</taxon>
    </lineage>
</organism>
<dbReference type="AlphaFoldDB" id="A0AAD3MCZ3"/>
<protein>
    <submittedName>
        <fullName evidence="2">Spectrin beta chain, non-erythrocytic 1 isoform X1</fullName>
    </submittedName>
</protein>
<keyword evidence="3" id="KW-1185">Reference proteome</keyword>
<evidence type="ECO:0000313" key="3">
    <source>
        <dbReference type="Proteomes" id="UP001279410"/>
    </source>
</evidence>
<accession>A0AAD3MCZ3</accession>
<comment type="caution">
    <text evidence="2">The sequence shown here is derived from an EMBL/GenBank/DDBJ whole genome shotgun (WGS) entry which is preliminary data.</text>
</comment>
<dbReference type="EMBL" id="BRZM01003660">
    <property type="protein sequence ID" value="GLD51365.1"/>
    <property type="molecule type" value="Genomic_DNA"/>
</dbReference>
<feature type="compositionally biased region" description="Low complexity" evidence="1">
    <location>
        <begin position="27"/>
        <end position="57"/>
    </location>
</feature>
<proteinExistence type="predicted"/>
<dbReference type="Proteomes" id="UP001279410">
    <property type="component" value="Unassembled WGS sequence"/>
</dbReference>
<evidence type="ECO:0000256" key="1">
    <source>
        <dbReference type="SAM" id="MobiDB-lite"/>
    </source>
</evidence>
<sequence length="88" mass="8661">MELQSATSGLPGPLSPGPLSPASDYAGPLSPSSGGPGPSHTNSPGRGPSPSLSPIRGTSPGPGFSGQAAFNYNQLEGRFKQLQGKTGA</sequence>
<gene>
    <name evidence="2" type="ORF">AKAME5_002809500</name>
</gene>
<evidence type="ECO:0000313" key="2">
    <source>
        <dbReference type="EMBL" id="GLD51365.1"/>
    </source>
</evidence>
<feature type="region of interest" description="Disordered" evidence="1">
    <location>
        <begin position="1"/>
        <end position="88"/>
    </location>
</feature>
<reference evidence="2" key="1">
    <citation type="submission" date="2022-08" db="EMBL/GenBank/DDBJ databases">
        <title>Genome sequencing of akame (Lates japonicus).</title>
        <authorList>
            <person name="Hashiguchi Y."/>
            <person name="Takahashi H."/>
        </authorList>
    </citation>
    <scope>NUCLEOTIDE SEQUENCE</scope>
    <source>
        <strain evidence="2">Kochi</strain>
    </source>
</reference>